<evidence type="ECO:0000313" key="2">
    <source>
        <dbReference type="EMBL" id="CAI9767949.1"/>
    </source>
</evidence>
<proteinExistence type="predicted"/>
<sequence>MEQWMGNQSQSEGGINEEDNAIKQSEGTICETPDRIYGRKGQNFQQDLATIRRSGSLSILASGNMDEPFVNLSISEKQPLHVVIVRTEEDRNLGCFWHTYIQLMGAATLQKYVDS</sequence>
<dbReference type="EMBL" id="OU503044">
    <property type="protein sequence ID" value="CAI9767949.1"/>
    <property type="molecule type" value="Genomic_DNA"/>
</dbReference>
<protein>
    <submittedName>
        <fullName evidence="2">Uncharacterized protein</fullName>
    </submittedName>
</protein>
<evidence type="ECO:0000256" key="1">
    <source>
        <dbReference type="SAM" id="MobiDB-lite"/>
    </source>
</evidence>
<dbReference type="Proteomes" id="UP000834106">
    <property type="component" value="Chromosome 9"/>
</dbReference>
<organism evidence="2 3">
    <name type="scientific">Fraxinus pennsylvanica</name>
    <dbReference type="NCBI Taxonomy" id="56036"/>
    <lineage>
        <taxon>Eukaryota</taxon>
        <taxon>Viridiplantae</taxon>
        <taxon>Streptophyta</taxon>
        <taxon>Embryophyta</taxon>
        <taxon>Tracheophyta</taxon>
        <taxon>Spermatophyta</taxon>
        <taxon>Magnoliopsida</taxon>
        <taxon>eudicotyledons</taxon>
        <taxon>Gunneridae</taxon>
        <taxon>Pentapetalae</taxon>
        <taxon>asterids</taxon>
        <taxon>lamiids</taxon>
        <taxon>Lamiales</taxon>
        <taxon>Oleaceae</taxon>
        <taxon>Oleeae</taxon>
        <taxon>Fraxinus</taxon>
    </lineage>
</organism>
<accession>A0AAD2DVY0</accession>
<gene>
    <name evidence="2" type="ORF">FPE_LOCUS15379</name>
</gene>
<keyword evidence="3" id="KW-1185">Reference proteome</keyword>
<evidence type="ECO:0000313" key="3">
    <source>
        <dbReference type="Proteomes" id="UP000834106"/>
    </source>
</evidence>
<name>A0AAD2DVY0_9LAMI</name>
<dbReference type="AlphaFoldDB" id="A0AAD2DVY0"/>
<reference evidence="2" key="1">
    <citation type="submission" date="2023-05" db="EMBL/GenBank/DDBJ databases">
        <authorList>
            <person name="Huff M."/>
        </authorList>
    </citation>
    <scope>NUCLEOTIDE SEQUENCE</scope>
</reference>
<feature type="compositionally biased region" description="Polar residues" evidence="1">
    <location>
        <begin position="1"/>
        <end position="13"/>
    </location>
</feature>
<feature type="region of interest" description="Disordered" evidence="1">
    <location>
        <begin position="1"/>
        <end position="28"/>
    </location>
</feature>